<dbReference type="RefSeq" id="WP_238303061.1">
    <property type="nucleotide sequence ID" value="NZ_BPQM01000053.1"/>
</dbReference>
<dbReference type="EMBL" id="BPQM01000053">
    <property type="protein sequence ID" value="GJD79148.1"/>
    <property type="molecule type" value="Genomic_DNA"/>
</dbReference>
<evidence type="ECO:0000256" key="1">
    <source>
        <dbReference type="SAM" id="SignalP"/>
    </source>
</evidence>
<reference evidence="2" key="1">
    <citation type="journal article" date="2016" name="Front. Microbiol.">
        <title>Genome Sequence of the Piezophilic, Mesophilic Sulfate-Reducing Bacterium Desulfovibrio indicus J2T.</title>
        <authorList>
            <person name="Cao J."/>
            <person name="Maignien L."/>
            <person name="Shao Z."/>
            <person name="Alain K."/>
            <person name="Jebbar M."/>
        </authorList>
    </citation>
    <scope>NUCLEOTIDE SEQUENCE</scope>
    <source>
        <strain evidence="2">NBRC 103626</strain>
    </source>
</reference>
<keyword evidence="3" id="KW-1185">Reference proteome</keyword>
<gene>
    <name evidence="2" type="ORF">NBEOAGPD_2369</name>
</gene>
<comment type="caution">
    <text evidence="2">The sequence shown here is derived from an EMBL/GenBank/DDBJ whole genome shotgun (WGS) entry which is preliminary data.</text>
</comment>
<evidence type="ECO:0000313" key="2">
    <source>
        <dbReference type="EMBL" id="GJD79148.1"/>
    </source>
</evidence>
<dbReference type="AlphaFoldDB" id="A0AA37HNT9"/>
<organism evidence="2 3">
    <name type="scientific">Methylobacterium gregans</name>
    <dbReference type="NCBI Taxonomy" id="374424"/>
    <lineage>
        <taxon>Bacteria</taxon>
        <taxon>Pseudomonadati</taxon>
        <taxon>Pseudomonadota</taxon>
        <taxon>Alphaproteobacteria</taxon>
        <taxon>Hyphomicrobiales</taxon>
        <taxon>Methylobacteriaceae</taxon>
        <taxon>Methylobacterium</taxon>
    </lineage>
</organism>
<feature type="signal peptide" evidence="1">
    <location>
        <begin position="1"/>
        <end position="32"/>
    </location>
</feature>
<keyword evidence="1" id="KW-0732">Signal</keyword>
<feature type="chain" id="PRO_5041400472" evidence="1">
    <location>
        <begin position="33"/>
        <end position="99"/>
    </location>
</feature>
<dbReference type="Proteomes" id="UP001055108">
    <property type="component" value="Unassembled WGS sequence"/>
</dbReference>
<reference evidence="2" key="2">
    <citation type="submission" date="2021-08" db="EMBL/GenBank/DDBJ databases">
        <authorList>
            <person name="Tani A."/>
            <person name="Ola A."/>
            <person name="Ogura Y."/>
            <person name="Katsura K."/>
            <person name="Hayashi T."/>
        </authorList>
    </citation>
    <scope>NUCLEOTIDE SEQUENCE</scope>
    <source>
        <strain evidence="2">NBRC 103626</strain>
    </source>
</reference>
<protein>
    <submittedName>
        <fullName evidence="2">Uncharacterized protein</fullName>
    </submittedName>
</protein>
<proteinExistence type="predicted"/>
<accession>A0AA37HNT9</accession>
<sequence>MTTIDRSARLRRFLIGTVPLALLAAAAGRATAAAEESCRASLGPSRAAALVARCVAVSPAPLPPCHASNPCPVIEAEIARGCDDLDEDAPDFCLAYRRR</sequence>
<name>A0AA37HNT9_9HYPH</name>
<evidence type="ECO:0000313" key="3">
    <source>
        <dbReference type="Proteomes" id="UP001055108"/>
    </source>
</evidence>